<comment type="cofactor">
    <cofactor evidence="1 6">
        <name>pyridoxal 5'-phosphate</name>
        <dbReference type="ChEBI" id="CHEBI:597326"/>
    </cofactor>
</comment>
<evidence type="ECO:0000313" key="9">
    <source>
        <dbReference type="Proteomes" id="UP001180487"/>
    </source>
</evidence>
<reference evidence="8 9" key="1">
    <citation type="submission" date="2023-07" db="EMBL/GenBank/DDBJ databases">
        <title>Sorghum-associated microbial communities from plants grown in Nebraska, USA.</title>
        <authorList>
            <person name="Schachtman D."/>
        </authorList>
    </citation>
    <scope>NUCLEOTIDE SEQUENCE [LARGE SCALE GENOMIC DNA]</scope>
    <source>
        <strain evidence="8 9">BE313</strain>
    </source>
</reference>
<dbReference type="PANTHER" id="PTHR43500:SF1">
    <property type="entry name" value="CYSTATHIONINE BETA-LYASE-RELATED"/>
    <property type="match status" value="1"/>
</dbReference>
<sequence length="412" mass="43736">MSVKGKSTQPLGSSTRLLHAGVPPLRDGTGPVNVPVVRTSTVRFADTAAYADVHHRRAAGERVAGYGRHGLDTHQALEDAVTELEGGHRAFLAPSGLAAISLTLLALLAPGDHALVADNVYAPVRRVDDGLLKRIGVTLEYFSPGHDDLAALIRPNTRLVYLESPSSLLFEVIDLPALAAVAAARGITVVADNTWSGGWFYKPLALGANVVVQAATKYIAGHSDLMQGIVVVDSPALAAKLTLTYEALGLTIGADDAYLSLRGLRTLPVRLAQHQRHATLVAKALQRHPQVARVFYPALPEDPGHALWQRDFSGSSGLVSFEFRDADVSVANAFVDALQHFSIGASWGGYESLALIAPPERLAAYRSWTSTQPVVRLHIGLEDPQDLIADVEQALAKAAALQAARAPTLVAA</sequence>
<gene>
    <name evidence="8" type="ORF">J2X19_003089</name>
</gene>
<protein>
    <submittedName>
        <fullName evidence="8">Cystathionine beta-lyase</fullName>
        <ecNumber evidence="8">4.4.1.13</ecNumber>
    </submittedName>
</protein>
<dbReference type="InterPro" id="IPR006233">
    <property type="entry name" value="Cys_b_lyase_bac"/>
</dbReference>
<dbReference type="InterPro" id="IPR000277">
    <property type="entry name" value="Cys/Met-Metab_PyrdxlP-dep_enz"/>
</dbReference>
<feature type="compositionally biased region" description="Polar residues" evidence="7">
    <location>
        <begin position="1"/>
        <end position="16"/>
    </location>
</feature>
<comment type="caution">
    <text evidence="8">The sequence shown here is derived from an EMBL/GenBank/DDBJ whole genome shotgun (WGS) entry which is preliminary data.</text>
</comment>
<dbReference type="InterPro" id="IPR015424">
    <property type="entry name" value="PyrdxlP-dep_Trfase"/>
</dbReference>
<dbReference type="SUPFAM" id="SSF53383">
    <property type="entry name" value="PLP-dependent transferases"/>
    <property type="match status" value="1"/>
</dbReference>
<dbReference type="GO" id="GO:0047804">
    <property type="term" value="F:cysteine-S-conjugate beta-lyase activity"/>
    <property type="evidence" value="ECO:0007669"/>
    <property type="project" value="UniProtKB-EC"/>
</dbReference>
<proteinExistence type="inferred from homology"/>
<dbReference type="Gene3D" id="3.90.1150.10">
    <property type="entry name" value="Aspartate Aminotransferase, domain 1"/>
    <property type="match status" value="1"/>
</dbReference>
<comment type="catalytic activity">
    <reaction evidence="5">
        <text>L,L-cystathionine + H2O = L-homocysteine + pyruvate + NH4(+)</text>
        <dbReference type="Rhea" id="RHEA:13965"/>
        <dbReference type="ChEBI" id="CHEBI:15361"/>
        <dbReference type="ChEBI" id="CHEBI:15377"/>
        <dbReference type="ChEBI" id="CHEBI:28938"/>
        <dbReference type="ChEBI" id="CHEBI:58161"/>
        <dbReference type="ChEBI" id="CHEBI:58199"/>
    </reaction>
</comment>
<dbReference type="Pfam" id="PF01053">
    <property type="entry name" value="Cys_Met_Meta_PP"/>
    <property type="match status" value="1"/>
</dbReference>
<dbReference type="InterPro" id="IPR015422">
    <property type="entry name" value="PyrdxlP-dep_Trfase_small"/>
</dbReference>
<accession>A0ABU2CAN1</accession>
<keyword evidence="9" id="KW-1185">Reference proteome</keyword>
<organism evidence="8 9">
    <name type="scientific">Rhodoferax ferrireducens</name>
    <dbReference type="NCBI Taxonomy" id="192843"/>
    <lineage>
        <taxon>Bacteria</taxon>
        <taxon>Pseudomonadati</taxon>
        <taxon>Pseudomonadota</taxon>
        <taxon>Betaproteobacteria</taxon>
        <taxon>Burkholderiales</taxon>
        <taxon>Comamonadaceae</taxon>
        <taxon>Rhodoferax</taxon>
    </lineage>
</organism>
<feature type="region of interest" description="Disordered" evidence="7">
    <location>
        <begin position="1"/>
        <end position="33"/>
    </location>
</feature>
<comment type="similarity">
    <text evidence="2 6">Belongs to the trans-sulfuration enzymes family.</text>
</comment>
<evidence type="ECO:0000313" key="8">
    <source>
        <dbReference type="EMBL" id="MDR7378410.1"/>
    </source>
</evidence>
<dbReference type="RefSeq" id="WP_310374469.1">
    <property type="nucleotide sequence ID" value="NZ_JAVDXT010000002.1"/>
</dbReference>
<evidence type="ECO:0000256" key="7">
    <source>
        <dbReference type="SAM" id="MobiDB-lite"/>
    </source>
</evidence>
<evidence type="ECO:0000256" key="4">
    <source>
        <dbReference type="ARBA" id="ARBA00023239"/>
    </source>
</evidence>
<name>A0ABU2CAN1_9BURK</name>
<dbReference type="EC" id="4.4.1.13" evidence="8"/>
<keyword evidence="4 8" id="KW-0456">Lyase</keyword>
<evidence type="ECO:0000256" key="6">
    <source>
        <dbReference type="RuleBase" id="RU362118"/>
    </source>
</evidence>
<dbReference type="InterPro" id="IPR015421">
    <property type="entry name" value="PyrdxlP-dep_Trfase_major"/>
</dbReference>
<dbReference type="Gene3D" id="3.40.640.10">
    <property type="entry name" value="Type I PLP-dependent aspartate aminotransferase-like (Major domain)"/>
    <property type="match status" value="1"/>
</dbReference>
<dbReference type="Proteomes" id="UP001180487">
    <property type="component" value="Unassembled WGS sequence"/>
</dbReference>
<evidence type="ECO:0000256" key="1">
    <source>
        <dbReference type="ARBA" id="ARBA00001933"/>
    </source>
</evidence>
<keyword evidence="3 6" id="KW-0663">Pyridoxal phosphate</keyword>
<evidence type="ECO:0000256" key="2">
    <source>
        <dbReference type="ARBA" id="ARBA00009077"/>
    </source>
</evidence>
<dbReference type="NCBIfam" id="TIGR01324">
    <property type="entry name" value="cysta_beta_ly_B"/>
    <property type="match status" value="1"/>
</dbReference>
<dbReference type="EMBL" id="JAVDXT010000002">
    <property type="protein sequence ID" value="MDR7378410.1"/>
    <property type="molecule type" value="Genomic_DNA"/>
</dbReference>
<evidence type="ECO:0000256" key="5">
    <source>
        <dbReference type="ARBA" id="ARBA00047517"/>
    </source>
</evidence>
<dbReference type="PANTHER" id="PTHR43500">
    <property type="entry name" value="CYSTATHIONINE BETA-LYASE-RELATED"/>
    <property type="match status" value="1"/>
</dbReference>
<evidence type="ECO:0000256" key="3">
    <source>
        <dbReference type="ARBA" id="ARBA00022898"/>
    </source>
</evidence>
<dbReference type="PIRSF" id="PIRSF001434">
    <property type="entry name" value="CGS"/>
    <property type="match status" value="1"/>
</dbReference>